<feature type="domain" description="Carrier" evidence="9">
    <location>
        <begin position="2094"/>
        <end position="2168"/>
    </location>
</feature>
<dbReference type="SUPFAM" id="SSF52151">
    <property type="entry name" value="FabD/lysophospholipase-like"/>
    <property type="match status" value="1"/>
</dbReference>
<feature type="domain" description="Carrier" evidence="9">
    <location>
        <begin position="3209"/>
        <end position="3284"/>
    </location>
</feature>
<dbReference type="SMART" id="SM01294">
    <property type="entry name" value="PKS_PP_betabranch"/>
    <property type="match status" value="1"/>
</dbReference>
<dbReference type="InterPro" id="IPR014043">
    <property type="entry name" value="Acyl_transferase_dom"/>
</dbReference>
<dbReference type="PANTHER" id="PTHR45527">
    <property type="entry name" value="NONRIBOSOMAL PEPTIDE SYNTHETASE"/>
    <property type="match status" value="1"/>
</dbReference>
<dbReference type="CDD" id="cd00833">
    <property type="entry name" value="PKS"/>
    <property type="match status" value="1"/>
</dbReference>
<evidence type="ECO:0000256" key="8">
    <source>
        <dbReference type="SAM" id="MobiDB-lite"/>
    </source>
</evidence>
<dbReference type="Pfam" id="PF00550">
    <property type="entry name" value="PP-binding"/>
    <property type="match status" value="3"/>
</dbReference>
<evidence type="ECO:0000256" key="4">
    <source>
        <dbReference type="ARBA" id="ARBA00022679"/>
    </source>
</evidence>
<evidence type="ECO:0000313" key="11">
    <source>
        <dbReference type="EMBL" id="MFC6055567.1"/>
    </source>
</evidence>
<protein>
    <submittedName>
        <fullName evidence="11">Amino acid adenylation domain-containing protein</fullName>
    </submittedName>
</protein>
<sequence>MNTATLLDVLLDAAHQSPDQLIVHVRGDGGETAVTFRELVAESLRVAGGLRAAGVSPGTCVPVLAEHSADFQPMFWGALAAGLVPVPLAPDVRRVRPVWEQLGRPPVVVDAACVPVAAELPDDARVLRLDALRESPAPASPATPDPDGLAFLQFSSGSTGAPKGVELTHRAVLANLRQLTEASALTEQDVVVSWMPYFHDMGLIGTHLAPLAARAKQVKIGPLSFAKNPRLWFDVAAAHRGTVLSAANFALALTLRRVPEEVFAALDLSPVRLITVGAEPISATVWRDFAARTRASGLDPRAATPVYGLAEATLAVAFPPLGEVAAPVAVERAALGRGRVVDWEAGGDAAESVELMDVGVPVPGSSVRITDEAGRPLGDRRVGHIEVSGPQIARGYHGLPDVTARSFTDGWLRTGDLGFLRDGRLCVSGRFKDVLFVNGRTFHAPDLEEVASGTPGVPAGTTVVVGSTDPVSGGERVAVFVAWARPPRTASEVLDRVARRIRAALGHDDVRVFALPPSAFPRTTSGKVQRQRMRSRFEADGYRPSARSGTAAGSGAAADPGAAAGSGAVADPGAAAGDPVERSQRPSSSGDRRAVPRSRGDVRRVVREVWAAVLGLSEASFGDRDRFAELGGTSLRAMEALASLERSLGVSLGPAVMRNDTVATLTDHLMDIVEADGTRAGGTSTDGAGAGGQKAVSAAGGASATAVVGLACRFPGADTPEEFWDLLTAGRDTVSAVPPDRWGTGRRHTNGSRGLEATGRWGAFLDDPAAFDAAHFGIGDEEARALDPQARVFLELAHEALERAGYAGPRRRALRTGVFAAVGDSGYRQLLADADTAGTPPTAMALTGNLPNLVAARLAHCLDLDGPALAVDTACSSGLVALHLARRSLADGECDVAVVGGVNLHLTASAHQALEAAKALSPTGRSRAFSTSADGFVPGEGGAVLVLRRLDEARRDDDEVLAVVRGTAVNNDGTSLSLMAPNPLRQREVIGRAYEQCGVDPASVSYVEAHGTGTAVGDPIELRSLAHAFPSRPDGRPRLLGSVKTNIGHLLNAAALPSLVKVVLALGHGRLPASLHHTPVSPAVEQSGFALVTEVTAWESSGPRRAGINAFGFGGTNAHAVLEQAPPRTADAPRGDDRTVDRNGSYPSLLTLSAGSAAGLDAWTAHISDHLGEHPEFEEADVCGAAGAARDERPHRLAVVAAGDLRERLASVRVADGSPVRGAAAGTVTHRPRTVYVFPGQGGLRPGQGRELYATAPVYRATLDEASGLVGAVHGRELTAWCVDGDVGGEALAATEVAQPLLVAHGVALARQLTAWGVRPDALIGHSVGELAAACVGGMLSLSDAVLFAAERGRLMGGSTAPGAMAAVRGAVEGEVESLVAASPDDLAVAAYNGPGRLVLSGSPDAVRRASERLTEHGATVRPLRVPCAFHSPLMEPVAHALSDAARRLTVSAPELAVMSTLTAEWQPRMDPDHLREHAVRPVLFGRAVERLLDEGYDTFVELGAGENLAGPVRAVAAGRRADGAAHGALVVSAPAAPFDGQEAPGGARELMETVARLWVRGVPLDRTALDAGARRVPLPPYPYQRRRYWPEPDARGLLHRVEWRPAPLSGNGLPLTGLSAAGLPGPVLVTGADVSAVRRAADGFAALGIRAVTAGHGDVRPQAVVLLGRQVRRDAPDLASPAGDLEAELRQAVAAFRDALALLDRTGARRLLVVTEDAHVTGHGVEQPVPAQAVLGGLALAVPEESAGVVANWVDLSSHGLSGTPDAEGWLRCLAAELTAPQATGAIAWRAGQRLVRSVAPEPGRGPGAVGEPGGRDRPERLPADGTFLITGGAGGIGSALARDLAGRGRPVLVLAGRSPHPPAGLLKELAGLGAEARYVRADLTVPGDVERLVGELPSLDAVFHAAGVVRPGSLRGTDVPETVEALRAKTLGTVLLSGALHRHGQRPGVCVAFSSVSSVLHGLAGALGAYAAANAFLDSFAGAESLAGRPWLSVNLGPFAETGLAVAAGGGARAAGAGGGGRPLATASALAALRAACATGATQLVVADLAPGAQSAAAPPRQVRPTGVESAGSVKGAVEPAGTDRYRPPVSSGTAVVLRELLAQSLGIPASGVDDDTPFLRLGLDSLGAVDLVKRLERKLGRQLPTTLFFEHRTVRELSAHLDLEGRTGVPSRAAAKDQGAGAASGLGDGPGRGPGDGKDGGPAFALTPVQLALYTSSRLHPDLPARGHLRLTVRGPLDTGLLGRALAALAERHGMLRLRVEAQDGVPLQRVAPPVPLRDWFEVRDCAADEVADAETSVCNRPFDLAALPPVRAVLLRQDPGLAHLVLVVHHAAVDGYSLNVLAEELSSTYTDLYHGRRPRQALAAPDFARYTSSLPPFGPAERQADRQYWAERLATRGEPLRLPYDNGPDTPASDPSGPIVQYYGELGADLTTGLEELAAARGVSLFHLLLATYVRCLARWSGRRDVAVNVARARREDRFDGVERLVGPLADTLPLLCGTADDETVVALAERLRGIWLRSERHAGLSSLDLAALLPCARPGADTDARAGSGTGFGDRTVSPAGFSFARFPAEPAADCPVEIRATAAGTGSAATRLSLLCWADGPQLRLSWNYPEPLFRRATVARLDREFRAELAALCTPRPSRLSPDTGSAPTPAPAPAPVTPSSSVRGDGSVPLVARLLDRFRATPGAVAVDAVDAADAADASLTYGALDRASARLAARLHARGVRPGDLVGLLTEPGADTVVGVVGILRAGAGWVPLDPEHPTARLAGQLARTGATTVVCHAATRHTAAALTAVRAVPVVDDSPSDTDADTEAGVTAPANVAAPASSSDAEAIAYVIFTSGSTGRPKAVPITHRAMENYLDWAVTTFGYGPDDRLAQTASPCFDASVRQLLAPLLVGGTVVTVPRGLLRDPELLLTRVERARVTVWSSVPTLWEQLLSAAEERVRSGAGLPGLTALRWVHVGGEALPVGHVRRWFDLFGDGARIANMYGPTETTVNATCQILDARPGDEVRQVPIGRPVAGTDLEVVRADGTACEPDEPGELLIAGVGLTPGYLGEPELTARAFTVRAGRRWYRSGDRVRRSADGTVEFLGRVDDQVKIRGNRVEPGEVEAALQECPGIARAVVTAHEGQLLAFVTLRPSAGRPDTREIRRRLAGVLPSYMLPARVTCVDALPLTGTGKVDRPALVGPSSRPGPAASDNDGASPPATATERRVAAVWSDLLRVEPVSREDDFFDLGGDSLLVLRVFARLAEHEVPLPRPTVIYRHRTLAALSAAIDAAAAEPEPRSATTASASVSAPPAVRSLPAGADRTSPFPVTPGQRGFLLAEALTPGGGTWLARIRLSGPLDPDVFQAAVDLLVERHGMLRTVFPAGARPPVQQELPPSLRLPVVFETVASPAEVDERATAEAQRRLETWAWPLVRLQVLSLAPQAHTLLVHAHHVIGDGYSAALLLRELTEVYERLAGGNSTAPHLAPLRGDFRDHVRWSAEAGHRTGAAGAASAERRARVCAPYRPPVLRPAAVADDSGATERAGAATDGVRFDSAEFTLGASPTAALRALASRARTTLYAPLLTAYHQELMALTGRSDLIVGLAVSGRDNALPDAHRIFGPFASAVPVRPAPADPAPSDPAGTGPTGARDFACALRRMAAEAEEARAHEDVVPRRADGLPLTSQFFFTFLDFSALAPADDGSQRLSWEAGDSTFLPPSSTTDVFMAVRPDGDGLRVTVRGASPAFAPGALDRFTGSLRRRLERAAVGDSGVPSRPGTERPGTGGSLTHRPAVHRSGTRGPGTRGPGTRDTMDAALIGYLPAPEHLARLAGLPSSALPRDEVRAMLFPDGAPRLVETVSTPLGRSGFLSVPLFADELATDTGLVGHTARAVSLAAARGARCVSLAGMIPSLTGYGFDVLRSGRHSASVTTGHAATVVSVVKTVHAALEATGRDLADLDVAFAGLGSIGSSSLELLLSLAARPPRRLLLCDVRGSGPRLTALGRRLQERGLIGAAGFEVVESERVLPDAVHGAGLLVTAVSGAAAVLDVGRLRPGAIVVDDSFPHCFDTGRALTRMREHKDVLLLGGGLLHVGRTEREVAGDLPDAAAAGYLAQPWLEGTLASCRFESLLHAAGHELPLVHGLVDAGVALAHWDAVERAGVSAAPLHLLGHTVDAATADGVKTGN</sequence>
<keyword evidence="3" id="KW-0597">Phosphoprotein</keyword>
<evidence type="ECO:0000256" key="5">
    <source>
        <dbReference type="ARBA" id="ARBA00023194"/>
    </source>
</evidence>
<dbReference type="Proteomes" id="UP001596242">
    <property type="component" value="Unassembled WGS sequence"/>
</dbReference>
<feature type="region of interest" description="Disordered" evidence="8">
    <location>
        <begin position="517"/>
        <end position="600"/>
    </location>
</feature>
<dbReference type="Pfam" id="PF00698">
    <property type="entry name" value="Acyl_transf_1"/>
    <property type="match status" value="1"/>
</dbReference>
<dbReference type="Pfam" id="PF02801">
    <property type="entry name" value="Ketoacyl-synt_C"/>
    <property type="match status" value="1"/>
</dbReference>
<dbReference type="PROSITE" id="PS00012">
    <property type="entry name" value="PHOSPHOPANTETHEINE"/>
    <property type="match status" value="1"/>
</dbReference>
<keyword evidence="12" id="KW-1185">Reference proteome</keyword>
<dbReference type="Gene3D" id="1.10.1200.10">
    <property type="entry name" value="ACP-like"/>
    <property type="match status" value="3"/>
</dbReference>
<dbReference type="InterPro" id="IPR016035">
    <property type="entry name" value="Acyl_Trfase/lysoPLipase"/>
</dbReference>
<dbReference type="PROSITE" id="PS00455">
    <property type="entry name" value="AMP_BINDING"/>
    <property type="match status" value="2"/>
</dbReference>
<dbReference type="SUPFAM" id="SSF53901">
    <property type="entry name" value="Thiolase-like"/>
    <property type="match status" value="1"/>
</dbReference>
<feature type="region of interest" description="Disordered" evidence="8">
    <location>
        <begin position="2643"/>
        <end position="2671"/>
    </location>
</feature>
<feature type="region of interest" description="Disordered" evidence="8">
    <location>
        <begin position="3287"/>
        <end position="3317"/>
    </location>
</feature>
<evidence type="ECO:0000256" key="3">
    <source>
        <dbReference type="ARBA" id="ARBA00022553"/>
    </source>
</evidence>
<dbReference type="Pfam" id="PF13193">
    <property type="entry name" value="AMP-binding_C"/>
    <property type="match status" value="1"/>
</dbReference>
<evidence type="ECO:0000256" key="1">
    <source>
        <dbReference type="ARBA" id="ARBA00001957"/>
    </source>
</evidence>
<dbReference type="PROSITE" id="PS50075">
    <property type="entry name" value="CARRIER"/>
    <property type="match status" value="3"/>
</dbReference>
<dbReference type="Gene3D" id="3.30.559.30">
    <property type="entry name" value="Nonribosomal peptide synthetase, condensation domain"/>
    <property type="match status" value="2"/>
</dbReference>
<feature type="region of interest" description="Disordered" evidence="8">
    <location>
        <begin position="1800"/>
        <end position="1819"/>
    </location>
</feature>
<dbReference type="InterPro" id="IPR014030">
    <property type="entry name" value="Ketoacyl_synth_N"/>
</dbReference>
<dbReference type="InterPro" id="IPR057326">
    <property type="entry name" value="KR_dom"/>
</dbReference>
<dbReference type="InterPro" id="IPR036736">
    <property type="entry name" value="ACP-like_sf"/>
</dbReference>
<dbReference type="Gene3D" id="3.40.366.10">
    <property type="entry name" value="Malonyl-Coenzyme A Acyl Carrier Protein, domain 2"/>
    <property type="match status" value="1"/>
</dbReference>
<keyword evidence="5" id="KW-0045">Antibiotic biosynthesis</keyword>
<feature type="compositionally biased region" description="Basic and acidic residues" evidence="8">
    <location>
        <begin position="579"/>
        <end position="600"/>
    </location>
</feature>
<dbReference type="InterPro" id="IPR042099">
    <property type="entry name" value="ANL_N_sf"/>
</dbReference>
<dbReference type="CDD" id="cd05930">
    <property type="entry name" value="A_NRPS"/>
    <property type="match status" value="1"/>
</dbReference>
<dbReference type="PROSITE" id="PS52004">
    <property type="entry name" value="KS3_2"/>
    <property type="match status" value="1"/>
</dbReference>
<evidence type="ECO:0000259" key="10">
    <source>
        <dbReference type="PROSITE" id="PS52004"/>
    </source>
</evidence>
<dbReference type="InterPro" id="IPR014031">
    <property type="entry name" value="Ketoacyl_synth_C"/>
</dbReference>
<dbReference type="SMART" id="SM00825">
    <property type="entry name" value="PKS_KS"/>
    <property type="match status" value="1"/>
</dbReference>
<dbReference type="InterPro" id="IPR018201">
    <property type="entry name" value="Ketoacyl_synth_AS"/>
</dbReference>
<dbReference type="Pfam" id="PF00501">
    <property type="entry name" value="AMP-binding"/>
    <property type="match status" value="2"/>
</dbReference>
<dbReference type="Gene3D" id="3.30.559.10">
    <property type="entry name" value="Chloramphenicol acetyltransferase-like domain"/>
    <property type="match status" value="2"/>
</dbReference>
<dbReference type="InterPro" id="IPR036291">
    <property type="entry name" value="NAD(P)-bd_dom_sf"/>
</dbReference>
<feature type="compositionally biased region" description="Gly residues" evidence="8">
    <location>
        <begin position="2185"/>
        <end position="2197"/>
    </location>
</feature>
<dbReference type="InterPro" id="IPR016039">
    <property type="entry name" value="Thiolase-like"/>
</dbReference>
<dbReference type="InterPro" id="IPR020841">
    <property type="entry name" value="PKS_Beta-ketoAc_synthase_dom"/>
</dbReference>
<dbReference type="Gene3D" id="3.40.50.980">
    <property type="match status" value="2"/>
</dbReference>
<comment type="caution">
    <text evidence="11">The sequence shown here is derived from an EMBL/GenBank/DDBJ whole genome shotgun (WGS) entry which is preliminary data.</text>
</comment>
<feature type="domain" description="Carrier" evidence="9">
    <location>
        <begin position="597"/>
        <end position="676"/>
    </location>
</feature>
<dbReference type="InterPro" id="IPR009081">
    <property type="entry name" value="PP-bd_ACP"/>
</dbReference>
<dbReference type="Gene3D" id="3.40.47.10">
    <property type="match status" value="1"/>
</dbReference>
<evidence type="ECO:0000256" key="7">
    <source>
        <dbReference type="ARBA" id="ARBA00029443"/>
    </source>
</evidence>
<comment type="cofactor">
    <cofactor evidence="1">
        <name>pantetheine 4'-phosphate</name>
        <dbReference type="ChEBI" id="CHEBI:47942"/>
    </cofactor>
</comment>
<dbReference type="InterPro" id="IPR020845">
    <property type="entry name" value="AMP-binding_CS"/>
</dbReference>
<dbReference type="Gene3D" id="3.30.70.3290">
    <property type="match status" value="1"/>
</dbReference>
<dbReference type="InterPro" id="IPR001227">
    <property type="entry name" value="Ac_transferase_dom_sf"/>
</dbReference>
<dbReference type="SUPFAM" id="SSF52777">
    <property type="entry name" value="CoA-dependent acyltransferases"/>
    <property type="match status" value="4"/>
</dbReference>
<feature type="region of interest" description="Disordered" evidence="8">
    <location>
        <begin position="3185"/>
        <end position="3214"/>
    </location>
</feature>
<feature type="region of interest" description="Disordered" evidence="8">
    <location>
        <begin position="3755"/>
        <end position="3802"/>
    </location>
</feature>
<dbReference type="InterPro" id="IPR010071">
    <property type="entry name" value="AA_adenyl_dom"/>
</dbReference>
<dbReference type="InterPro" id="IPR023213">
    <property type="entry name" value="CAT-like_dom_sf"/>
</dbReference>
<accession>A0ABW1LXL4</accession>
<feature type="compositionally biased region" description="Low complexity" evidence="8">
    <location>
        <begin position="3287"/>
        <end position="3307"/>
    </location>
</feature>
<feature type="region of interest" description="Disordered" evidence="8">
    <location>
        <begin position="2171"/>
        <end position="2205"/>
    </location>
</feature>
<dbReference type="Gene3D" id="3.40.50.12780">
    <property type="entry name" value="N-terminal domain of ligase-like"/>
    <property type="match status" value="1"/>
</dbReference>
<dbReference type="Gene3D" id="3.40.50.720">
    <property type="entry name" value="NAD(P)-binding Rossmann-like Domain"/>
    <property type="match status" value="1"/>
</dbReference>
<dbReference type="Gene3D" id="3.30.300.30">
    <property type="match status" value="2"/>
</dbReference>
<dbReference type="Gene3D" id="2.30.38.10">
    <property type="entry name" value="Luciferase, Domain 3"/>
    <property type="match status" value="1"/>
</dbReference>
<feature type="domain" description="Ketosynthase family 3 (KS3)" evidence="10">
    <location>
        <begin position="702"/>
        <end position="1124"/>
    </location>
</feature>
<dbReference type="InterPro" id="IPR020806">
    <property type="entry name" value="PKS_PP-bd"/>
</dbReference>
<feature type="region of interest" description="Disordered" evidence="8">
    <location>
        <begin position="2057"/>
        <end position="2092"/>
    </location>
</feature>
<dbReference type="SMART" id="SM00823">
    <property type="entry name" value="PKS_PP"/>
    <property type="match status" value="3"/>
</dbReference>
<dbReference type="InterPro" id="IPR045851">
    <property type="entry name" value="AMP-bd_C_sf"/>
</dbReference>
<evidence type="ECO:0000313" key="12">
    <source>
        <dbReference type="Proteomes" id="UP001596242"/>
    </source>
</evidence>
<reference evidence="12" key="1">
    <citation type="journal article" date="2019" name="Int. J. Syst. Evol. Microbiol.">
        <title>The Global Catalogue of Microorganisms (GCM) 10K type strain sequencing project: providing services to taxonomists for standard genome sequencing and annotation.</title>
        <authorList>
            <consortium name="The Broad Institute Genomics Platform"/>
            <consortium name="The Broad Institute Genome Sequencing Center for Infectious Disease"/>
            <person name="Wu L."/>
            <person name="Ma J."/>
        </authorList>
    </citation>
    <scope>NUCLEOTIDE SEQUENCE [LARGE SCALE GENOMIC DNA]</scope>
    <source>
        <strain evidence="12">JCM 12763</strain>
    </source>
</reference>
<dbReference type="InterPro" id="IPR000873">
    <property type="entry name" value="AMP-dep_synth/lig_dom"/>
</dbReference>
<feature type="compositionally biased region" description="Low complexity" evidence="8">
    <location>
        <begin position="544"/>
        <end position="578"/>
    </location>
</feature>
<dbReference type="InterPro" id="IPR006162">
    <property type="entry name" value="Ppantetheine_attach_site"/>
</dbReference>
<organism evidence="11 12">
    <name type="scientific">Streptomyces pratens</name>
    <dbReference type="NCBI Taxonomy" id="887456"/>
    <lineage>
        <taxon>Bacteria</taxon>
        <taxon>Bacillati</taxon>
        <taxon>Actinomycetota</taxon>
        <taxon>Actinomycetes</taxon>
        <taxon>Kitasatosporales</taxon>
        <taxon>Streptomycetaceae</taxon>
        <taxon>Streptomyces</taxon>
    </lineage>
</organism>
<dbReference type="SMART" id="SM00827">
    <property type="entry name" value="PKS_AT"/>
    <property type="match status" value="1"/>
</dbReference>
<dbReference type="Pfam" id="PF00109">
    <property type="entry name" value="ketoacyl-synt"/>
    <property type="match status" value="1"/>
</dbReference>
<keyword evidence="6" id="KW-0012">Acyltransferase</keyword>
<evidence type="ECO:0000256" key="2">
    <source>
        <dbReference type="ARBA" id="ARBA00022450"/>
    </source>
</evidence>
<dbReference type="PANTHER" id="PTHR45527:SF1">
    <property type="entry name" value="FATTY ACID SYNTHASE"/>
    <property type="match status" value="1"/>
</dbReference>
<dbReference type="InterPro" id="IPR001242">
    <property type="entry name" value="Condensation_dom"/>
</dbReference>
<dbReference type="SUPFAM" id="SSF51735">
    <property type="entry name" value="NAD(P)-binding Rossmann-fold domains"/>
    <property type="match status" value="3"/>
</dbReference>
<dbReference type="Pfam" id="PF08659">
    <property type="entry name" value="KR"/>
    <property type="match status" value="1"/>
</dbReference>
<proteinExistence type="inferred from homology"/>
<comment type="similarity">
    <text evidence="7">In the C-terminal section; belongs to the NRP synthetase family.</text>
</comment>
<dbReference type="PROSITE" id="PS00606">
    <property type="entry name" value="KS3_1"/>
    <property type="match status" value="1"/>
</dbReference>
<dbReference type="NCBIfam" id="TIGR01733">
    <property type="entry name" value="AA-adenyl-dom"/>
    <property type="match status" value="1"/>
</dbReference>
<dbReference type="Pfam" id="PF16197">
    <property type="entry name" value="KAsynt_C_assoc"/>
    <property type="match status" value="1"/>
</dbReference>
<evidence type="ECO:0000259" key="9">
    <source>
        <dbReference type="PROSITE" id="PS50075"/>
    </source>
</evidence>
<dbReference type="InterPro" id="IPR016036">
    <property type="entry name" value="Malonyl_transacylase_ACP-bd"/>
</dbReference>
<dbReference type="InterPro" id="IPR025110">
    <property type="entry name" value="AMP-bd_C"/>
</dbReference>
<gene>
    <name evidence="11" type="ORF">ACFP50_08870</name>
</gene>
<evidence type="ECO:0000256" key="6">
    <source>
        <dbReference type="ARBA" id="ARBA00023315"/>
    </source>
</evidence>
<dbReference type="EMBL" id="JBHSPT010000018">
    <property type="protein sequence ID" value="MFC6055567.1"/>
    <property type="molecule type" value="Genomic_DNA"/>
</dbReference>
<dbReference type="RefSeq" id="WP_386395059.1">
    <property type="nucleotide sequence ID" value="NZ_JBHSPT010000018.1"/>
</dbReference>
<dbReference type="InterPro" id="IPR013968">
    <property type="entry name" value="PKS_KR"/>
</dbReference>
<dbReference type="SMART" id="SM00822">
    <property type="entry name" value="PKS_KR"/>
    <property type="match status" value="1"/>
</dbReference>
<name>A0ABW1LXL4_9ACTN</name>
<dbReference type="Pfam" id="PF00668">
    <property type="entry name" value="Condensation"/>
    <property type="match status" value="2"/>
</dbReference>
<keyword evidence="4" id="KW-0808">Transferase</keyword>
<dbReference type="SUPFAM" id="SSF56801">
    <property type="entry name" value="Acetyl-CoA synthetase-like"/>
    <property type="match status" value="2"/>
</dbReference>
<dbReference type="SUPFAM" id="SSF55048">
    <property type="entry name" value="Probable ACP-binding domain of malonyl-CoA ACP transacylase"/>
    <property type="match status" value="1"/>
</dbReference>
<keyword evidence="2" id="KW-0596">Phosphopantetheine</keyword>
<dbReference type="SUPFAM" id="SSF47336">
    <property type="entry name" value="ACP-like"/>
    <property type="match status" value="3"/>
</dbReference>
<dbReference type="InterPro" id="IPR032821">
    <property type="entry name" value="PKS_assoc"/>
</dbReference>